<protein>
    <submittedName>
        <fullName evidence="2">Uncharacterized protein</fullName>
    </submittedName>
</protein>
<keyword evidence="3" id="KW-1185">Reference proteome</keyword>
<sequence>MVVGTSGRYRRSIFRASVAGGFQPSGSDPANGTGGMVTHPARTAVRYMNDPHGPMEDSP</sequence>
<name>I0KV48_9ACTN</name>
<reference evidence="3" key="1">
    <citation type="journal article" date="2012" name="J. Bacteriol.">
        <title>Genome Sequence of Micromonospora lupini Lupac 08, Isolated from Root Nodules of Lupinus angustifolius.</title>
        <authorList>
            <person name="Alonso-Vega P."/>
            <person name="Normand P."/>
            <person name="Bacigalupe R."/>
            <person name="Pujic P."/>
            <person name="Lajus A."/>
            <person name="Vallenet D."/>
            <person name="Carro L."/>
            <person name="Coll P."/>
            <person name="Trujillo M.E."/>
        </authorList>
    </citation>
    <scope>NUCLEOTIDE SEQUENCE [LARGE SCALE GENOMIC DNA]</scope>
    <source>
        <strain evidence="3">Lupac 08</strain>
    </source>
</reference>
<gene>
    <name evidence="2" type="ORF">MILUP08_40351</name>
</gene>
<dbReference type="Proteomes" id="UP000003448">
    <property type="component" value="Unassembled WGS sequence"/>
</dbReference>
<accession>I0KV48</accession>
<dbReference type="STRING" id="1150864.MILUP08_40351"/>
<dbReference type="EMBL" id="CAIE01000005">
    <property type="protein sequence ID" value="CCH15445.1"/>
    <property type="molecule type" value="Genomic_DNA"/>
</dbReference>
<comment type="caution">
    <text evidence="2">The sequence shown here is derived from an EMBL/GenBank/DDBJ whole genome shotgun (WGS) entry which is preliminary data.</text>
</comment>
<feature type="region of interest" description="Disordered" evidence="1">
    <location>
        <begin position="19"/>
        <end position="59"/>
    </location>
</feature>
<dbReference type="AlphaFoldDB" id="I0KV48"/>
<evidence type="ECO:0000256" key="1">
    <source>
        <dbReference type="SAM" id="MobiDB-lite"/>
    </source>
</evidence>
<proteinExistence type="predicted"/>
<evidence type="ECO:0000313" key="2">
    <source>
        <dbReference type="EMBL" id="CCH15445.1"/>
    </source>
</evidence>
<evidence type="ECO:0000313" key="3">
    <source>
        <dbReference type="Proteomes" id="UP000003448"/>
    </source>
</evidence>
<organism evidence="2 3">
    <name type="scientific">Micromonospora lupini str. Lupac 08</name>
    <dbReference type="NCBI Taxonomy" id="1150864"/>
    <lineage>
        <taxon>Bacteria</taxon>
        <taxon>Bacillati</taxon>
        <taxon>Actinomycetota</taxon>
        <taxon>Actinomycetes</taxon>
        <taxon>Micromonosporales</taxon>
        <taxon>Micromonosporaceae</taxon>
        <taxon>Micromonospora</taxon>
    </lineage>
</organism>